<sequence>MSATSTPPTTSTAPRTTPAPTVPTVHVSTVSESTAPTVPAVTIRSTVPGPARTPGTRTRTPSPDAPLPPVTWEDLIAAVRLEGQYTSAAEAGRVTRAVLSALGAQVIGDERVDLAHRLPREAARALASQVPATRRVTAAEFVDDLASREDIPPATARWHAGSVLTAVASLLEDDLITRVLATLPSGYALLFGRAELPPAA</sequence>
<name>A0A918KKI4_9ACTN</name>
<evidence type="ECO:0008006" key="4">
    <source>
        <dbReference type="Google" id="ProtNLM"/>
    </source>
</evidence>
<dbReference type="Pfam" id="PF10025">
    <property type="entry name" value="DUF2267"/>
    <property type="match status" value="1"/>
</dbReference>
<evidence type="ECO:0000256" key="1">
    <source>
        <dbReference type="SAM" id="MobiDB-lite"/>
    </source>
</evidence>
<proteinExistence type="predicted"/>
<evidence type="ECO:0000313" key="2">
    <source>
        <dbReference type="EMBL" id="GGX65058.1"/>
    </source>
</evidence>
<dbReference type="EMBL" id="BMVU01000005">
    <property type="protein sequence ID" value="GGX65058.1"/>
    <property type="molecule type" value="Genomic_DNA"/>
</dbReference>
<keyword evidence="3" id="KW-1185">Reference proteome</keyword>
<protein>
    <recommendedName>
        <fullName evidence="4">DUF2267 domain-containing protein</fullName>
    </recommendedName>
</protein>
<feature type="compositionally biased region" description="Low complexity" evidence="1">
    <location>
        <begin position="46"/>
        <end position="62"/>
    </location>
</feature>
<reference evidence="2" key="1">
    <citation type="journal article" date="2014" name="Int. J. Syst. Evol. Microbiol.">
        <title>Complete genome sequence of Corynebacterium casei LMG S-19264T (=DSM 44701T), isolated from a smear-ripened cheese.</title>
        <authorList>
            <consortium name="US DOE Joint Genome Institute (JGI-PGF)"/>
            <person name="Walter F."/>
            <person name="Albersmeier A."/>
            <person name="Kalinowski J."/>
            <person name="Ruckert C."/>
        </authorList>
    </citation>
    <scope>NUCLEOTIDE SEQUENCE</scope>
    <source>
        <strain evidence="2">JCM 4790</strain>
    </source>
</reference>
<dbReference type="AlphaFoldDB" id="A0A918KKI4"/>
<reference evidence="2" key="2">
    <citation type="submission" date="2020-09" db="EMBL/GenBank/DDBJ databases">
        <authorList>
            <person name="Sun Q."/>
            <person name="Ohkuma M."/>
        </authorList>
    </citation>
    <scope>NUCLEOTIDE SEQUENCE</scope>
    <source>
        <strain evidence="2">JCM 4790</strain>
    </source>
</reference>
<dbReference type="Proteomes" id="UP000619244">
    <property type="component" value="Unassembled WGS sequence"/>
</dbReference>
<evidence type="ECO:0000313" key="3">
    <source>
        <dbReference type="Proteomes" id="UP000619244"/>
    </source>
</evidence>
<dbReference type="InterPro" id="IPR018727">
    <property type="entry name" value="DUF2267"/>
</dbReference>
<feature type="compositionally biased region" description="Low complexity" evidence="1">
    <location>
        <begin position="1"/>
        <end position="35"/>
    </location>
</feature>
<comment type="caution">
    <text evidence="2">The sequence shown here is derived from an EMBL/GenBank/DDBJ whole genome shotgun (WGS) entry which is preliminary data.</text>
</comment>
<dbReference type="RefSeq" id="WP_190189752.1">
    <property type="nucleotide sequence ID" value="NZ_BMVU01000005.1"/>
</dbReference>
<feature type="region of interest" description="Disordered" evidence="1">
    <location>
        <begin position="1"/>
        <end position="69"/>
    </location>
</feature>
<dbReference type="Gene3D" id="1.10.490.110">
    <property type="entry name" value="Uncharacterized conserved protein DUF2267"/>
    <property type="match status" value="1"/>
</dbReference>
<accession>A0A918KKI4</accession>
<organism evidence="2 3">
    <name type="scientific">Streptomyces minutiscleroticus</name>
    <dbReference type="NCBI Taxonomy" id="68238"/>
    <lineage>
        <taxon>Bacteria</taxon>
        <taxon>Bacillati</taxon>
        <taxon>Actinomycetota</taxon>
        <taxon>Actinomycetes</taxon>
        <taxon>Kitasatosporales</taxon>
        <taxon>Streptomycetaceae</taxon>
        <taxon>Streptomyces</taxon>
    </lineage>
</organism>
<gene>
    <name evidence="2" type="ORF">GCM10010358_19290</name>
</gene>
<dbReference type="InterPro" id="IPR038282">
    <property type="entry name" value="DUF2267_sf"/>
</dbReference>